<name>A0A2P2QVV3_RHIMU</name>
<evidence type="ECO:0000313" key="1">
    <source>
        <dbReference type="EMBL" id="MBX71140.1"/>
    </source>
</evidence>
<dbReference type="AlphaFoldDB" id="A0A2P2QVV3"/>
<proteinExistence type="predicted"/>
<reference evidence="1" key="1">
    <citation type="submission" date="2018-02" db="EMBL/GenBank/DDBJ databases">
        <title>Rhizophora mucronata_Transcriptome.</title>
        <authorList>
            <person name="Meera S.P."/>
            <person name="Sreeshan A."/>
            <person name="Augustine A."/>
        </authorList>
    </citation>
    <scope>NUCLEOTIDE SEQUENCE</scope>
    <source>
        <tissue evidence="1">Leaf</tissue>
    </source>
</reference>
<organism evidence="1">
    <name type="scientific">Rhizophora mucronata</name>
    <name type="common">Asiatic mangrove</name>
    <dbReference type="NCBI Taxonomy" id="61149"/>
    <lineage>
        <taxon>Eukaryota</taxon>
        <taxon>Viridiplantae</taxon>
        <taxon>Streptophyta</taxon>
        <taxon>Embryophyta</taxon>
        <taxon>Tracheophyta</taxon>
        <taxon>Spermatophyta</taxon>
        <taxon>Magnoliopsida</taxon>
        <taxon>eudicotyledons</taxon>
        <taxon>Gunneridae</taxon>
        <taxon>Pentapetalae</taxon>
        <taxon>rosids</taxon>
        <taxon>fabids</taxon>
        <taxon>Malpighiales</taxon>
        <taxon>Rhizophoraceae</taxon>
        <taxon>Rhizophora</taxon>
    </lineage>
</organism>
<sequence length="31" mass="3759">MELDSKCNLFALNWQLLDFTFSCDFHSIEYK</sequence>
<accession>A0A2P2QVV3</accession>
<protein>
    <submittedName>
        <fullName evidence="1">Uncharacterized protein MANES_16G098700</fullName>
    </submittedName>
</protein>
<dbReference type="EMBL" id="GGEC01090656">
    <property type="protein sequence ID" value="MBX71140.1"/>
    <property type="molecule type" value="Transcribed_RNA"/>
</dbReference>